<sequence length="180" mass="19773">MSQKVLILSASPRKNGNSDMLCDRFMAGAQDAGNQVEKIRLQEKNIAFCQGCLACQGNGGACVQNDDMAEILEKMIRADVLVMATPIYFYNMDAQLKVLIDRTCPRYTEIANKKAFFIATSWDERREAMDVAIAGFRGFLACLNNVEEAGIICATGVEHGGDIEGKPEMTIAYEMGKTVI</sequence>
<dbReference type="SUPFAM" id="SSF52218">
    <property type="entry name" value="Flavoproteins"/>
    <property type="match status" value="1"/>
</dbReference>
<dbReference type="InterPro" id="IPR050104">
    <property type="entry name" value="FMN-dep_NADH:Q_OxRdtase_AzoR1"/>
</dbReference>
<evidence type="ECO:0000313" key="5">
    <source>
        <dbReference type="Proteomes" id="UP000005095"/>
    </source>
</evidence>
<gene>
    <name evidence="4" type="ORF">Metli_1043</name>
</gene>
<dbReference type="STRING" id="28892.Metli_1043"/>
<dbReference type="PANTHER" id="PTHR43741:SF4">
    <property type="entry name" value="FMN-DEPENDENT NADH:QUINONE OXIDOREDUCTASE"/>
    <property type="match status" value="1"/>
</dbReference>
<dbReference type="Proteomes" id="UP000005095">
    <property type="component" value="Chromosome"/>
</dbReference>
<evidence type="ECO:0000256" key="1">
    <source>
        <dbReference type="ARBA" id="ARBA00001966"/>
    </source>
</evidence>
<name>J0RZK3_9EURY</name>
<evidence type="ECO:0000313" key="4">
    <source>
        <dbReference type="EMBL" id="EJG07001.1"/>
    </source>
</evidence>
<feature type="domain" description="NADPH-dependent FMN reductase-like" evidence="3">
    <location>
        <begin position="4"/>
        <end position="123"/>
    </location>
</feature>
<dbReference type="EMBL" id="CM001555">
    <property type="protein sequence ID" value="EJG07001.1"/>
    <property type="molecule type" value="Genomic_DNA"/>
</dbReference>
<dbReference type="Gene3D" id="3.40.50.360">
    <property type="match status" value="1"/>
</dbReference>
<evidence type="ECO:0000259" key="3">
    <source>
        <dbReference type="Pfam" id="PF03358"/>
    </source>
</evidence>
<dbReference type="InterPro" id="IPR029039">
    <property type="entry name" value="Flavoprotein-like_sf"/>
</dbReference>
<dbReference type="RefSeq" id="WP_004038586.1">
    <property type="nucleotide sequence ID" value="NZ_CM001555.1"/>
</dbReference>
<comment type="cofactor">
    <cofactor evidence="1">
        <name>[4Fe-4S] cluster</name>
        <dbReference type="ChEBI" id="CHEBI:49883"/>
    </cofactor>
</comment>
<accession>J0RZK3</accession>
<dbReference type="PATRIC" id="fig|28892.9.peg.1126"/>
<dbReference type="HOGENOM" id="CLU_050993_6_1_2"/>
<dbReference type="PANTHER" id="PTHR43741">
    <property type="entry name" value="FMN-DEPENDENT NADH-AZOREDUCTASE 1"/>
    <property type="match status" value="1"/>
</dbReference>
<dbReference type="Pfam" id="PF03358">
    <property type="entry name" value="FMN_red"/>
    <property type="match status" value="1"/>
</dbReference>
<proteinExistence type="inferred from homology"/>
<organism evidence="4 5">
    <name type="scientific">Methanofollis liminatans DSM 4140</name>
    <dbReference type="NCBI Taxonomy" id="28892"/>
    <lineage>
        <taxon>Archaea</taxon>
        <taxon>Methanobacteriati</taxon>
        <taxon>Methanobacteriota</taxon>
        <taxon>Stenosarchaea group</taxon>
        <taxon>Methanomicrobia</taxon>
        <taxon>Methanomicrobiales</taxon>
        <taxon>Methanomicrobiaceae</taxon>
        <taxon>Methanofollis</taxon>
    </lineage>
</organism>
<protein>
    <submittedName>
        <fullName evidence="4">NADPH-dependent FMN reductase</fullName>
    </submittedName>
</protein>
<comment type="similarity">
    <text evidence="2">Belongs to the SsuE family. Isf subfamily.</text>
</comment>
<keyword evidence="5" id="KW-1185">Reference proteome</keyword>
<dbReference type="OrthoDB" id="9059at2157"/>
<dbReference type="GO" id="GO:0016491">
    <property type="term" value="F:oxidoreductase activity"/>
    <property type="evidence" value="ECO:0007669"/>
    <property type="project" value="InterPro"/>
</dbReference>
<dbReference type="AlphaFoldDB" id="J0RZK3"/>
<dbReference type="InterPro" id="IPR005025">
    <property type="entry name" value="FMN_Rdtase-like_dom"/>
</dbReference>
<reference evidence="4 5" key="1">
    <citation type="submission" date="2011-08" db="EMBL/GenBank/DDBJ databases">
        <title>The complete genome of Methanofollis liminatans DSM 4140.</title>
        <authorList>
            <consortium name="US DOE Joint Genome Institute (JGI-PGF)"/>
            <person name="Lucas S."/>
            <person name="Han J."/>
            <person name="Lapidus A."/>
            <person name="Bruce D."/>
            <person name="Goodwin L."/>
            <person name="Pitluck S."/>
            <person name="Peters L."/>
            <person name="Kyrpides N."/>
            <person name="Mavromatis K."/>
            <person name="Ivanova N."/>
            <person name="Mikhailova N."/>
            <person name="Lu M."/>
            <person name="Detter J.C."/>
            <person name="Tapia R."/>
            <person name="Han C."/>
            <person name="Land M."/>
            <person name="Hauser L."/>
            <person name="Markowitz V."/>
            <person name="Cheng J.-F."/>
            <person name="Hugenholtz P."/>
            <person name="Woyke T."/>
            <person name="Wu D."/>
            <person name="Spring S."/>
            <person name="Schuler E."/>
            <person name="Brambilla E."/>
            <person name="Klenk H.-P."/>
            <person name="Eisen J.A."/>
        </authorList>
    </citation>
    <scope>NUCLEOTIDE SEQUENCE [LARGE SCALE GENOMIC DNA]</scope>
    <source>
        <strain evidence="4 5">DSM 4140</strain>
    </source>
</reference>
<evidence type="ECO:0000256" key="2">
    <source>
        <dbReference type="ARBA" id="ARBA00038292"/>
    </source>
</evidence>